<keyword evidence="2" id="KW-1185">Reference proteome</keyword>
<organism evidence="1 2">
    <name type="scientific">Chitinimonas lacunae</name>
    <dbReference type="NCBI Taxonomy" id="1963018"/>
    <lineage>
        <taxon>Bacteria</taxon>
        <taxon>Pseudomonadati</taxon>
        <taxon>Pseudomonadota</taxon>
        <taxon>Betaproteobacteria</taxon>
        <taxon>Neisseriales</taxon>
        <taxon>Chitinibacteraceae</taxon>
        <taxon>Chitinimonas</taxon>
    </lineage>
</organism>
<dbReference type="RefSeq" id="WP_378162100.1">
    <property type="nucleotide sequence ID" value="NZ_JBHSBU010000001.1"/>
</dbReference>
<dbReference type="SUPFAM" id="SSF69572">
    <property type="entry name" value="Activating enzymes of the ubiquitin-like proteins"/>
    <property type="match status" value="1"/>
</dbReference>
<dbReference type="Gene3D" id="3.90.930.60">
    <property type="match status" value="1"/>
</dbReference>
<dbReference type="InterPro" id="IPR022291">
    <property type="entry name" value="Bacteriocin_synth_cyclodeHase"/>
</dbReference>
<sequence>MLPLSNEKIQIRLSADQITLPSSGKLVQALARYSDGSRHQQEILQALSAEGFDPAQIEALLELFHDRGYFADDSTGSGSWQIDTLAGQIEWIGEKSRESNDRYENLLNTFDIRHITVHLPQPGLLSQTVAAQLRALGFQVQEGGELPADASNLIRLVCSDHDDHRSALEQNKLALDARHPVLFAALTDSHARIGPFVLPGETPCFACYHHRLRSNLRFPEEFDHFVGVASEGQSKQAIEPSKIYAQAAASYLCTELLKFVHKTTHLSLLGRVMEVDLLGYQSTISSVLKLPRCPVCGVGRAHLSPSRAVRNLL</sequence>
<evidence type="ECO:0000313" key="2">
    <source>
        <dbReference type="Proteomes" id="UP001595791"/>
    </source>
</evidence>
<dbReference type="Proteomes" id="UP001595791">
    <property type="component" value="Unassembled WGS sequence"/>
</dbReference>
<reference evidence="2" key="1">
    <citation type="journal article" date="2019" name="Int. J. Syst. Evol. Microbiol.">
        <title>The Global Catalogue of Microorganisms (GCM) 10K type strain sequencing project: providing services to taxonomists for standard genome sequencing and annotation.</title>
        <authorList>
            <consortium name="The Broad Institute Genomics Platform"/>
            <consortium name="The Broad Institute Genome Sequencing Center for Infectious Disease"/>
            <person name="Wu L."/>
            <person name="Ma J."/>
        </authorList>
    </citation>
    <scope>NUCLEOTIDE SEQUENCE [LARGE SCALE GENOMIC DNA]</scope>
    <source>
        <strain evidence="2">LMG 29894</strain>
    </source>
</reference>
<comment type="caution">
    <text evidence="1">The sequence shown here is derived from an EMBL/GenBank/DDBJ whole genome shotgun (WGS) entry which is preliminary data.</text>
</comment>
<proteinExistence type="predicted"/>
<evidence type="ECO:0000313" key="1">
    <source>
        <dbReference type="EMBL" id="MFC4158914.1"/>
    </source>
</evidence>
<gene>
    <name evidence="1" type="ORF">ACFOW7_06025</name>
</gene>
<dbReference type="Gene3D" id="3.40.50.720">
    <property type="entry name" value="NAD(P)-binding Rossmann-like Domain"/>
    <property type="match status" value="1"/>
</dbReference>
<protein>
    <submittedName>
        <fullName evidence="1">TOMM leader peptide-binding protein</fullName>
    </submittedName>
</protein>
<accession>A0ABV8MLJ5</accession>
<dbReference type="NCBIfam" id="TIGR03882">
    <property type="entry name" value="cyclo_dehyd_2"/>
    <property type="match status" value="1"/>
</dbReference>
<name>A0ABV8MLJ5_9NEIS</name>
<dbReference type="InterPro" id="IPR035985">
    <property type="entry name" value="Ubiquitin-activating_enz"/>
</dbReference>
<dbReference type="EMBL" id="JBHSBU010000001">
    <property type="protein sequence ID" value="MFC4158914.1"/>
    <property type="molecule type" value="Genomic_DNA"/>
</dbReference>